<feature type="domain" description="Putative regulatory protein FmdB zinc ribbon" evidence="1">
    <location>
        <begin position="1"/>
        <end position="46"/>
    </location>
</feature>
<dbReference type="Proteomes" id="UP000178735">
    <property type="component" value="Unassembled WGS sequence"/>
</dbReference>
<proteinExistence type="predicted"/>
<gene>
    <name evidence="2" type="ORF">A2008_00740</name>
</gene>
<dbReference type="NCBIfam" id="TIGR02605">
    <property type="entry name" value="CxxC_CxxC_SSSS"/>
    <property type="match status" value="1"/>
</dbReference>
<sequence length="83" mass="9351">MPLIEFECGKCSIVFEKVFALRSDFVEGAVECPECSSKESVKRIFSTMTQAKFMLSKTKRINLIDKGFKMAKGQTPPGLKRLN</sequence>
<organism evidence="2 3">
    <name type="scientific">Candidatus Wallbacteria bacterium GWC2_49_35</name>
    <dbReference type="NCBI Taxonomy" id="1817813"/>
    <lineage>
        <taxon>Bacteria</taxon>
        <taxon>Candidatus Walliibacteriota</taxon>
    </lineage>
</organism>
<dbReference type="SMART" id="SM00834">
    <property type="entry name" value="CxxC_CXXC_SSSS"/>
    <property type="match status" value="1"/>
</dbReference>
<comment type="caution">
    <text evidence="2">The sequence shown here is derived from an EMBL/GenBank/DDBJ whole genome shotgun (WGS) entry which is preliminary data.</text>
</comment>
<dbReference type="AlphaFoldDB" id="A0A1F7WZ33"/>
<dbReference type="EMBL" id="MGFH01000024">
    <property type="protein sequence ID" value="OGM08122.1"/>
    <property type="molecule type" value="Genomic_DNA"/>
</dbReference>
<evidence type="ECO:0000313" key="2">
    <source>
        <dbReference type="EMBL" id="OGM08122.1"/>
    </source>
</evidence>
<evidence type="ECO:0000313" key="3">
    <source>
        <dbReference type="Proteomes" id="UP000178735"/>
    </source>
</evidence>
<dbReference type="InterPro" id="IPR013429">
    <property type="entry name" value="Regulatory_FmdB_Zinc_ribbon"/>
</dbReference>
<protein>
    <recommendedName>
        <fullName evidence="1">Putative regulatory protein FmdB zinc ribbon domain-containing protein</fullName>
    </recommendedName>
</protein>
<reference evidence="2 3" key="1">
    <citation type="journal article" date="2016" name="Nat. Commun.">
        <title>Thousands of microbial genomes shed light on interconnected biogeochemical processes in an aquifer system.</title>
        <authorList>
            <person name="Anantharaman K."/>
            <person name="Brown C.T."/>
            <person name="Hug L.A."/>
            <person name="Sharon I."/>
            <person name="Castelle C.J."/>
            <person name="Probst A.J."/>
            <person name="Thomas B.C."/>
            <person name="Singh A."/>
            <person name="Wilkins M.J."/>
            <person name="Karaoz U."/>
            <person name="Brodie E.L."/>
            <person name="Williams K.H."/>
            <person name="Hubbard S.S."/>
            <person name="Banfield J.F."/>
        </authorList>
    </citation>
    <scope>NUCLEOTIDE SEQUENCE [LARGE SCALE GENOMIC DNA]</scope>
</reference>
<accession>A0A1F7WZ33</accession>
<evidence type="ECO:0000259" key="1">
    <source>
        <dbReference type="SMART" id="SM00834"/>
    </source>
</evidence>
<name>A0A1F7WZ33_9BACT</name>